<proteinExistence type="predicted"/>
<sequence>MNRIKKLYELFEKKENTPKREKVLKEIAEHPKGNLLSQLVFERADGNVFASAKNQLLPMDDADEYGPLDHLLEAGYCMRILKLMAKEDYVVNLLKEDFRAKYNREPSSLSDIARILSHREEIKKESAVPKAVFETSRVVELGSNWIISNSRINGIEDEGGTLGNHFYVYKILRSSGISLQPLKLPRSFESVSAYFLFEPFLIVLDHGGLRGMEQTYYVFNLLEPSEPARTIKREGDIMYIDAGDTKECPRYDSDLYFNGELRESVLFPIIYQPDPTTYQICVECVRISKSSIEVLWKETIMETEFFMRPRLHLLDHDNLMLRIDLSIEERNMIVNGCIAYHIILSKRKVICYDLPDISGYLKFGMVEKRLGLTIWKALEKIEDNNDEETSVDDYSDESGHGFDDDNEQDRGYYAFGFLSEKESYEVVCFLDTAHELGIYHNMLIQDEYDKKMRKGFCVKRLLKHLDDPDQEYPCLSKEINGVTVTKPFIKIESLFLGEFSKNKAKKEYHVMDRSKIACVTYKKRNGMHSSKVEIFI</sequence>
<gene>
    <name evidence="2" type="ORF">OKIOD_LOCUS14447</name>
</gene>
<organism evidence="2 3">
    <name type="scientific">Oikopleura dioica</name>
    <name type="common">Tunicate</name>
    <dbReference type="NCBI Taxonomy" id="34765"/>
    <lineage>
        <taxon>Eukaryota</taxon>
        <taxon>Metazoa</taxon>
        <taxon>Chordata</taxon>
        <taxon>Tunicata</taxon>
        <taxon>Appendicularia</taxon>
        <taxon>Copelata</taxon>
        <taxon>Oikopleuridae</taxon>
        <taxon>Oikopleura</taxon>
    </lineage>
</organism>
<evidence type="ECO:0000313" key="3">
    <source>
        <dbReference type="Proteomes" id="UP001158576"/>
    </source>
</evidence>
<dbReference type="EMBL" id="OU015567">
    <property type="protein sequence ID" value="CAG5111366.1"/>
    <property type="molecule type" value="Genomic_DNA"/>
</dbReference>
<keyword evidence="3" id="KW-1185">Reference proteome</keyword>
<name>A0ABN7T1L4_OIKDI</name>
<dbReference type="Proteomes" id="UP001158576">
    <property type="component" value="Chromosome 2"/>
</dbReference>
<protein>
    <submittedName>
        <fullName evidence="2">Oidioi.mRNA.OKI2018_I69.chr2.g5682.t1.cds</fullName>
    </submittedName>
</protein>
<feature type="compositionally biased region" description="Acidic residues" evidence="1">
    <location>
        <begin position="386"/>
        <end position="396"/>
    </location>
</feature>
<accession>A0ABN7T1L4</accession>
<evidence type="ECO:0000313" key="2">
    <source>
        <dbReference type="EMBL" id="CAG5111366.1"/>
    </source>
</evidence>
<feature type="region of interest" description="Disordered" evidence="1">
    <location>
        <begin position="386"/>
        <end position="407"/>
    </location>
</feature>
<reference evidence="2 3" key="1">
    <citation type="submission" date="2021-04" db="EMBL/GenBank/DDBJ databases">
        <authorList>
            <person name="Bliznina A."/>
        </authorList>
    </citation>
    <scope>NUCLEOTIDE SEQUENCE [LARGE SCALE GENOMIC DNA]</scope>
</reference>
<evidence type="ECO:0000256" key="1">
    <source>
        <dbReference type="SAM" id="MobiDB-lite"/>
    </source>
</evidence>